<feature type="compositionally biased region" description="Basic and acidic residues" evidence="1">
    <location>
        <begin position="14"/>
        <end position="29"/>
    </location>
</feature>
<dbReference type="Proteomes" id="UP000314294">
    <property type="component" value="Unassembled WGS sequence"/>
</dbReference>
<proteinExistence type="predicted"/>
<accession>A0A4Z2H364</accession>
<name>A0A4Z2H364_9TELE</name>
<protein>
    <submittedName>
        <fullName evidence="2">Uncharacterized protein</fullName>
    </submittedName>
</protein>
<dbReference type="AlphaFoldDB" id="A0A4Z2H364"/>
<evidence type="ECO:0000313" key="3">
    <source>
        <dbReference type="Proteomes" id="UP000314294"/>
    </source>
</evidence>
<evidence type="ECO:0000256" key="1">
    <source>
        <dbReference type="SAM" id="MobiDB-lite"/>
    </source>
</evidence>
<gene>
    <name evidence="2" type="ORF">EYF80_030549</name>
</gene>
<comment type="caution">
    <text evidence="2">The sequence shown here is derived from an EMBL/GenBank/DDBJ whole genome shotgun (WGS) entry which is preliminary data.</text>
</comment>
<organism evidence="2 3">
    <name type="scientific">Liparis tanakae</name>
    <name type="common">Tanaka's snailfish</name>
    <dbReference type="NCBI Taxonomy" id="230148"/>
    <lineage>
        <taxon>Eukaryota</taxon>
        <taxon>Metazoa</taxon>
        <taxon>Chordata</taxon>
        <taxon>Craniata</taxon>
        <taxon>Vertebrata</taxon>
        <taxon>Euteleostomi</taxon>
        <taxon>Actinopterygii</taxon>
        <taxon>Neopterygii</taxon>
        <taxon>Teleostei</taxon>
        <taxon>Neoteleostei</taxon>
        <taxon>Acanthomorphata</taxon>
        <taxon>Eupercaria</taxon>
        <taxon>Perciformes</taxon>
        <taxon>Cottioidei</taxon>
        <taxon>Cottales</taxon>
        <taxon>Liparidae</taxon>
        <taxon>Liparis</taxon>
    </lineage>
</organism>
<reference evidence="2 3" key="1">
    <citation type="submission" date="2019-03" db="EMBL/GenBank/DDBJ databases">
        <title>First draft genome of Liparis tanakae, snailfish: a comprehensive survey of snailfish specific genes.</title>
        <authorList>
            <person name="Kim W."/>
            <person name="Song I."/>
            <person name="Jeong J.-H."/>
            <person name="Kim D."/>
            <person name="Kim S."/>
            <person name="Ryu S."/>
            <person name="Song J.Y."/>
            <person name="Lee S.K."/>
        </authorList>
    </citation>
    <scope>NUCLEOTIDE SEQUENCE [LARGE SCALE GENOMIC DNA]</scope>
    <source>
        <tissue evidence="2">Muscle</tissue>
    </source>
</reference>
<evidence type="ECO:0000313" key="2">
    <source>
        <dbReference type="EMBL" id="TNN59264.1"/>
    </source>
</evidence>
<sequence>MELHIVATSSDTTQDGRTDRRREGGREGALHSPSAPAEQRWGGGERGRGGGRASSGPPSAKCIPVNIRGVHLLPGSIPPAQPPLAPPASD</sequence>
<keyword evidence="3" id="KW-1185">Reference proteome</keyword>
<dbReference type="EMBL" id="SRLO01000360">
    <property type="protein sequence ID" value="TNN59264.1"/>
    <property type="molecule type" value="Genomic_DNA"/>
</dbReference>
<feature type="region of interest" description="Disordered" evidence="1">
    <location>
        <begin position="1"/>
        <end position="62"/>
    </location>
</feature>